<gene>
    <name evidence="3" type="ORF">F5147DRAFT_757584</name>
</gene>
<organism evidence="3 4">
    <name type="scientific">Suillus discolor</name>
    <dbReference type="NCBI Taxonomy" id="1912936"/>
    <lineage>
        <taxon>Eukaryota</taxon>
        <taxon>Fungi</taxon>
        <taxon>Dikarya</taxon>
        <taxon>Basidiomycota</taxon>
        <taxon>Agaricomycotina</taxon>
        <taxon>Agaricomycetes</taxon>
        <taxon>Agaricomycetidae</taxon>
        <taxon>Boletales</taxon>
        <taxon>Suillineae</taxon>
        <taxon>Suillaceae</taxon>
        <taxon>Suillus</taxon>
    </lineage>
</organism>
<evidence type="ECO:0000313" key="4">
    <source>
        <dbReference type="Proteomes" id="UP000823399"/>
    </source>
</evidence>
<dbReference type="OrthoDB" id="2693550at2759"/>
<sequence>MSSIIFNPAMLTVSPSPSPKPEERPLEGGNVSIDDTTLDDAAPKEPEESESDWVERAWAAMLNTMRMCVETAPPSKPELLEEQESWLHDWNVAMADMTVVYEWARAASLHVSLNDTENVTLAEGKIAARTLTRAMKAWKEKAEESAMTACPACAEKGKGKEVIASEKIVEKATEKSAVLLRGASIVPRPALIAAKNKGRAPAVPKCKAPPSTQTTAPDTGKSEVEIVGEATANEPIAGTSKETIVVQRPKQPLASAAEPVVKRPRLDANTELDEACAESAQLRAENAELHTRNDKYQVALTEMCQHSWTQESELLHMSNWLYLLARDWGTWEKELCEVLEE</sequence>
<keyword evidence="1" id="KW-0175">Coiled coil</keyword>
<accession>A0A9P7FJ37</accession>
<feature type="region of interest" description="Disordered" evidence="2">
    <location>
        <begin position="1"/>
        <end position="52"/>
    </location>
</feature>
<proteinExistence type="predicted"/>
<reference evidence="3" key="1">
    <citation type="journal article" date="2020" name="New Phytol.">
        <title>Comparative genomics reveals dynamic genome evolution in host specialist ectomycorrhizal fungi.</title>
        <authorList>
            <person name="Lofgren L.A."/>
            <person name="Nguyen N.H."/>
            <person name="Vilgalys R."/>
            <person name="Ruytinx J."/>
            <person name="Liao H.L."/>
            <person name="Branco S."/>
            <person name="Kuo A."/>
            <person name="LaButti K."/>
            <person name="Lipzen A."/>
            <person name="Andreopoulos W."/>
            <person name="Pangilinan J."/>
            <person name="Riley R."/>
            <person name="Hundley H."/>
            <person name="Na H."/>
            <person name="Barry K."/>
            <person name="Grigoriev I.V."/>
            <person name="Stajich J.E."/>
            <person name="Kennedy P.G."/>
        </authorList>
    </citation>
    <scope>NUCLEOTIDE SEQUENCE</scope>
    <source>
        <strain evidence="3">FC423</strain>
    </source>
</reference>
<dbReference type="EMBL" id="JABBWM010000004">
    <property type="protein sequence ID" value="KAG2117882.1"/>
    <property type="molecule type" value="Genomic_DNA"/>
</dbReference>
<evidence type="ECO:0000256" key="2">
    <source>
        <dbReference type="SAM" id="MobiDB-lite"/>
    </source>
</evidence>
<evidence type="ECO:0000313" key="3">
    <source>
        <dbReference type="EMBL" id="KAG2117882.1"/>
    </source>
</evidence>
<dbReference type="Proteomes" id="UP000823399">
    <property type="component" value="Unassembled WGS sequence"/>
</dbReference>
<feature type="region of interest" description="Disordered" evidence="2">
    <location>
        <begin position="201"/>
        <end position="221"/>
    </location>
</feature>
<comment type="caution">
    <text evidence="3">The sequence shown here is derived from an EMBL/GenBank/DDBJ whole genome shotgun (WGS) entry which is preliminary data.</text>
</comment>
<evidence type="ECO:0000256" key="1">
    <source>
        <dbReference type="SAM" id="Coils"/>
    </source>
</evidence>
<dbReference type="AlphaFoldDB" id="A0A9P7FJ37"/>
<dbReference type="RefSeq" id="XP_041298399.1">
    <property type="nucleotide sequence ID" value="XM_041440380.1"/>
</dbReference>
<feature type="coiled-coil region" evidence="1">
    <location>
        <begin position="265"/>
        <end position="292"/>
    </location>
</feature>
<dbReference type="GeneID" id="64702639"/>
<name>A0A9P7FJ37_9AGAM</name>
<keyword evidence="4" id="KW-1185">Reference proteome</keyword>
<protein>
    <submittedName>
        <fullName evidence="3">Uncharacterized protein</fullName>
    </submittedName>
</protein>